<dbReference type="Proteomes" id="UP000547011">
    <property type="component" value="Unassembled WGS sequence"/>
</dbReference>
<dbReference type="AlphaFoldDB" id="A0A7W6ILA9"/>
<dbReference type="InterPro" id="IPR005502">
    <property type="entry name" value="Ribosyl_crysJ1"/>
</dbReference>
<accession>A0A7W6ILA9</accession>
<dbReference type="Gene3D" id="2.60.120.560">
    <property type="entry name" value="Exo-inulinase, domain 1"/>
    <property type="match status" value="1"/>
</dbReference>
<keyword evidence="2" id="KW-1185">Reference proteome</keyword>
<gene>
    <name evidence="1" type="ORF">GGR20_001372</name>
</gene>
<evidence type="ECO:0000313" key="1">
    <source>
        <dbReference type="EMBL" id="MBB4051736.1"/>
    </source>
</evidence>
<dbReference type="EMBL" id="JACIEW010000002">
    <property type="protein sequence ID" value="MBB4051736.1"/>
    <property type="molecule type" value="Genomic_DNA"/>
</dbReference>
<evidence type="ECO:0008006" key="3">
    <source>
        <dbReference type="Google" id="ProtNLM"/>
    </source>
</evidence>
<evidence type="ECO:0000313" key="2">
    <source>
        <dbReference type="Proteomes" id="UP000547011"/>
    </source>
</evidence>
<name>A0A7W6ILA9_9HYPH</name>
<protein>
    <recommendedName>
        <fullName evidence="3">ADP-ribosylglycohydrolase family protein</fullName>
    </recommendedName>
</protein>
<comment type="caution">
    <text evidence="1">The sequence shown here is derived from an EMBL/GenBank/DDBJ whole genome shotgun (WGS) entry which is preliminary data.</text>
</comment>
<organism evidence="1 2">
    <name type="scientific">Devosia subaequoris</name>
    <dbReference type="NCBI Taxonomy" id="395930"/>
    <lineage>
        <taxon>Bacteria</taxon>
        <taxon>Pseudomonadati</taxon>
        <taxon>Pseudomonadota</taxon>
        <taxon>Alphaproteobacteria</taxon>
        <taxon>Hyphomicrobiales</taxon>
        <taxon>Devosiaceae</taxon>
        <taxon>Devosia</taxon>
    </lineage>
</organism>
<sequence>MISETQILEKIYAGFIAKAIGVRLGAPVEPTIWSYERVRDTYGEVTEYLRDFKNFAADDDTNGPVYFIRALRDYGLQCTAEDVGKIWLNYAAEEHGMYWWGGFGISTEHTAYKNLQAGITAPMSGAIATNGTTVAEQIGGQIFIDSWGWVNPGNPQRAADMSAMAASVAHDGDGLNGARFCAAAIAAAFEAGSIEEIVEIALGTIDPNSTYAKVCSAVIAFHKANPDDWRACRDMLNAEWGYDRYPGVCHIIPNAGVTIMSILYGQGSVPRTAEIATMASWDTDCNAGNAAAIVGTFQGLDPSWDKYRKPINDFLVASGIVGSINIVDIPSFARELTVLALQLAGRDVPELWREDMTRRGLRFDFDLPGSTHGFRTEGFNQVSLKHSAERHVEGSRGSLEILLDRLERGQGARVFWKPFYRRSDFDDERYRPMFSPVVDAGQTVRFKLWLDPWNGDGHLRVAPYVRRTVSGAIEETGAWVVPSSEGWQEFEFVVPDGVEAIDEVGISIEYFGRLKFLGRLFLADFTVSGPGHLEIDPKVETQEWGAISRFTWNRGHWTKQFGRIHGHAANDADIWTGHYYARDLVVSADIEPLAGASHMVTARVQGTGRFYAAGFENGEVVILRQDFGKTVLARAQFTPEPGQTYAIALEAHGTTLTLSVDGKALLTASDDTFAYGMSGLRLGQPGRMAISRFSVAEN</sequence>
<dbReference type="Gene3D" id="1.10.4080.10">
    <property type="entry name" value="ADP-ribosylation/Crystallin J1"/>
    <property type="match status" value="1"/>
</dbReference>
<dbReference type="Pfam" id="PF03747">
    <property type="entry name" value="ADP_ribosyl_GH"/>
    <property type="match status" value="1"/>
</dbReference>
<dbReference type="InterPro" id="IPR036705">
    <property type="entry name" value="Ribosyl_crysJ1_sf"/>
</dbReference>
<dbReference type="RefSeq" id="WP_183310456.1">
    <property type="nucleotide sequence ID" value="NZ_JACIEW010000002.1"/>
</dbReference>
<reference evidence="1 2" key="1">
    <citation type="submission" date="2020-08" db="EMBL/GenBank/DDBJ databases">
        <title>Genomic Encyclopedia of Type Strains, Phase IV (KMG-IV): sequencing the most valuable type-strain genomes for metagenomic binning, comparative biology and taxonomic classification.</title>
        <authorList>
            <person name="Goeker M."/>
        </authorList>
    </citation>
    <scope>NUCLEOTIDE SEQUENCE [LARGE SCALE GENOMIC DNA]</scope>
    <source>
        <strain evidence="1 2">DSM 23447</strain>
    </source>
</reference>
<dbReference type="SUPFAM" id="SSF101478">
    <property type="entry name" value="ADP-ribosylglycohydrolase"/>
    <property type="match status" value="1"/>
</dbReference>
<proteinExistence type="predicted"/>